<dbReference type="Proteomes" id="UP001558613">
    <property type="component" value="Unassembled WGS sequence"/>
</dbReference>
<keyword evidence="2" id="KW-1185">Reference proteome</keyword>
<sequence>MVLTRKVIGLLGRCLPVLFKKVGVLLTREHSMHLAKHNTGGVPTPFAVLARAHIQSSLGHREGTWPCGYTGKGCRTGALGSRKALSLIGASSAEDSSAVIRCD</sequence>
<protein>
    <submittedName>
        <fullName evidence="1">Uncharacterized protein</fullName>
    </submittedName>
</protein>
<name>A0ABR3L5E8_9TELE</name>
<gene>
    <name evidence="1" type="ORF">QQF64_034733</name>
</gene>
<evidence type="ECO:0000313" key="2">
    <source>
        <dbReference type="Proteomes" id="UP001558613"/>
    </source>
</evidence>
<comment type="caution">
    <text evidence="1">The sequence shown here is derived from an EMBL/GenBank/DDBJ whole genome shotgun (WGS) entry which is preliminary data.</text>
</comment>
<evidence type="ECO:0000313" key="1">
    <source>
        <dbReference type="EMBL" id="KAL1246897.1"/>
    </source>
</evidence>
<organism evidence="1 2">
    <name type="scientific">Cirrhinus molitorella</name>
    <name type="common">mud carp</name>
    <dbReference type="NCBI Taxonomy" id="172907"/>
    <lineage>
        <taxon>Eukaryota</taxon>
        <taxon>Metazoa</taxon>
        <taxon>Chordata</taxon>
        <taxon>Craniata</taxon>
        <taxon>Vertebrata</taxon>
        <taxon>Euteleostomi</taxon>
        <taxon>Actinopterygii</taxon>
        <taxon>Neopterygii</taxon>
        <taxon>Teleostei</taxon>
        <taxon>Ostariophysi</taxon>
        <taxon>Cypriniformes</taxon>
        <taxon>Cyprinidae</taxon>
        <taxon>Labeoninae</taxon>
        <taxon>Labeonini</taxon>
        <taxon>Cirrhinus</taxon>
    </lineage>
</organism>
<feature type="non-terminal residue" evidence="1">
    <location>
        <position position="103"/>
    </location>
</feature>
<accession>A0ABR3L5E8</accession>
<dbReference type="EMBL" id="JAYMGO010000067">
    <property type="protein sequence ID" value="KAL1246897.1"/>
    <property type="molecule type" value="Genomic_DNA"/>
</dbReference>
<proteinExistence type="predicted"/>
<reference evidence="1 2" key="1">
    <citation type="submission" date="2023-09" db="EMBL/GenBank/DDBJ databases">
        <authorList>
            <person name="Wang M."/>
        </authorList>
    </citation>
    <scope>NUCLEOTIDE SEQUENCE [LARGE SCALE GENOMIC DNA]</scope>
    <source>
        <strain evidence="1">GT-2023</strain>
        <tissue evidence="1">Liver</tissue>
    </source>
</reference>